<keyword evidence="2" id="KW-1185">Reference proteome</keyword>
<dbReference type="RefSeq" id="YP_009810995.1">
    <property type="nucleotide sequence ID" value="NC_048050.1"/>
</dbReference>
<dbReference type="Proteomes" id="UP000505242">
    <property type="component" value="Genome"/>
</dbReference>
<organism evidence="1 2">
    <name type="scientific">uncultured phage_Deep1-GF2-KM23-C739</name>
    <dbReference type="NCBI Taxonomy" id="2740798"/>
    <lineage>
        <taxon>Viruses</taxon>
        <taxon>Duplodnaviria</taxon>
        <taxon>Heunggongvirae</taxon>
        <taxon>Uroviricota</taxon>
        <taxon>Caudoviricetes</taxon>
        <taxon>Autographivirales</taxon>
        <taxon>Chosvirus</taxon>
        <taxon>Chosvirus KM23C739</taxon>
    </lineage>
</organism>
<evidence type="ECO:0000313" key="2">
    <source>
        <dbReference type="Proteomes" id="UP000505242"/>
    </source>
</evidence>
<reference evidence="1 2" key="1">
    <citation type="submission" date="2015-11" db="EMBL/GenBank/DDBJ databases">
        <title>Genomes of Abundant and Widespread Viruses from the Deep Ocean.</title>
        <authorList>
            <person name="Mizuno C.M."/>
            <person name="Ghai R."/>
            <person name="Saghai A."/>
            <person name="Lopez-Garcia P."/>
            <person name="Rodriguez-Valera F."/>
        </authorList>
    </citation>
    <scope>NUCLEOTIDE SEQUENCE [LARGE SCALE GENOMIC DNA]</scope>
</reference>
<name>A0A1B1IVY6_9CAUD</name>
<sequence length="90" mass="10650">MKYKNYDIAVENLSEYITPVEYKATYPKFFEFYIDKSKDEKSFFLKIWKYRLIVSIDRLIPARLAGVELADKGKPIYKKTGTNTILKLLD</sequence>
<protein>
    <submittedName>
        <fullName evidence="1">Uncharacterized protein</fullName>
    </submittedName>
</protein>
<proteinExistence type="predicted"/>
<evidence type="ECO:0000313" key="1">
    <source>
        <dbReference type="EMBL" id="ANS05481.1"/>
    </source>
</evidence>
<dbReference type="GeneID" id="55002018"/>
<accession>A0A1B1IVY6</accession>
<dbReference type="KEGG" id="vg:55002018"/>
<dbReference type="EMBL" id="KT997847">
    <property type="protein sequence ID" value="ANS05481.1"/>
    <property type="molecule type" value="Genomic_DNA"/>
</dbReference>